<evidence type="ECO:0000313" key="3">
    <source>
        <dbReference type="Proteomes" id="UP000095256"/>
    </source>
</evidence>
<keyword evidence="3" id="KW-1185">Reference proteome</keyword>
<accession>A0A1E5KV40</accession>
<sequence>MIRSEMKKKAQLVMHGKYGAWSLIVLVPFIIGGFFFLVSLFLVGSTSGEYESNQYQSWQDKDYDRSNKINGNEYQAAYNEGYEAGYSEGYDEGWSDGWDDSLMEDSDFGDELDDSKDKQLKTLSNEIHPLNKTKEINYTISHRYNNSVSGSTYGNGGGFFFLLLSVLIGFLIVLYDGMLRWAAVDSIAGIPFSLKTVFDDFIRKNGKKVAHANFWITVYTILWSFLFLIPGVIKGAAYSMTNYLMKKDEQLSAKEAIVLSQKLMHGYKMEYLILRVSFFFWSYANVFSFGLASFYVLPYYSVTEVLFFDQIIQDKHHLFTGEQEDGFEDF</sequence>
<dbReference type="OrthoDB" id="9784844at2"/>
<dbReference type="EMBL" id="MIEK01000036">
    <property type="protein sequence ID" value="OEH81745.1"/>
    <property type="molecule type" value="Genomic_DNA"/>
</dbReference>
<dbReference type="AlphaFoldDB" id="A0A1E5KV40"/>
<dbReference type="PANTHER" id="PTHR40076">
    <property type="entry name" value="MEMBRANE PROTEIN-RELATED"/>
    <property type="match status" value="1"/>
</dbReference>
<name>A0A1E5KV40_9ENTE</name>
<feature type="transmembrane region" description="Helical" evidence="1">
    <location>
        <begin position="156"/>
        <end position="175"/>
    </location>
</feature>
<evidence type="ECO:0008006" key="4">
    <source>
        <dbReference type="Google" id="ProtNLM"/>
    </source>
</evidence>
<reference evidence="2 3" key="1">
    <citation type="submission" date="2016-09" db="EMBL/GenBank/DDBJ databases">
        <authorList>
            <person name="Capua I."/>
            <person name="De Benedictis P."/>
            <person name="Joannis T."/>
            <person name="Lombin L.H."/>
            <person name="Cattoli G."/>
        </authorList>
    </citation>
    <scope>NUCLEOTIDE SEQUENCE [LARGE SCALE GENOMIC DNA]</scope>
    <source>
        <strain evidence="2 3">LMG 25899</strain>
    </source>
</reference>
<keyword evidence="1" id="KW-0812">Transmembrane</keyword>
<dbReference type="InterPro" id="IPR010380">
    <property type="entry name" value="DUF975"/>
</dbReference>
<dbReference type="PROSITE" id="PS00018">
    <property type="entry name" value="EF_HAND_1"/>
    <property type="match status" value="1"/>
</dbReference>
<dbReference type="Proteomes" id="UP000095256">
    <property type="component" value="Unassembled WGS sequence"/>
</dbReference>
<proteinExistence type="predicted"/>
<protein>
    <recommendedName>
        <fullName evidence="4">DUF975 domain-containing protein</fullName>
    </recommendedName>
</protein>
<dbReference type="Pfam" id="PF06161">
    <property type="entry name" value="DUF975"/>
    <property type="match status" value="1"/>
</dbReference>
<feature type="transmembrane region" description="Helical" evidence="1">
    <location>
        <begin position="272"/>
        <end position="297"/>
    </location>
</feature>
<feature type="transmembrane region" description="Helical" evidence="1">
    <location>
        <begin position="212"/>
        <end position="233"/>
    </location>
</feature>
<evidence type="ECO:0000256" key="1">
    <source>
        <dbReference type="SAM" id="Phobius"/>
    </source>
</evidence>
<dbReference type="InterPro" id="IPR018247">
    <property type="entry name" value="EF_Hand_1_Ca_BS"/>
</dbReference>
<keyword evidence="1" id="KW-0472">Membrane</keyword>
<comment type="caution">
    <text evidence="2">The sequence shown here is derived from an EMBL/GenBank/DDBJ whole genome shotgun (WGS) entry which is preliminary data.</text>
</comment>
<dbReference type="STRING" id="762845.BCR26_15640"/>
<dbReference type="PANTHER" id="PTHR40076:SF1">
    <property type="entry name" value="MEMBRANE PROTEIN"/>
    <property type="match status" value="1"/>
</dbReference>
<organism evidence="2 3">
    <name type="scientific">Enterococcus rivorum</name>
    <dbReference type="NCBI Taxonomy" id="762845"/>
    <lineage>
        <taxon>Bacteria</taxon>
        <taxon>Bacillati</taxon>
        <taxon>Bacillota</taxon>
        <taxon>Bacilli</taxon>
        <taxon>Lactobacillales</taxon>
        <taxon>Enterococcaceae</taxon>
        <taxon>Enterococcus</taxon>
    </lineage>
</organism>
<gene>
    <name evidence="2" type="ORF">BCR26_15640</name>
</gene>
<evidence type="ECO:0000313" key="2">
    <source>
        <dbReference type="EMBL" id="OEH81745.1"/>
    </source>
</evidence>
<feature type="transmembrane region" description="Helical" evidence="1">
    <location>
        <begin position="21"/>
        <end position="43"/>
    </location>
</feature>
<keyword evidence="1" id="KW-1133">Transmembrane helix</keyword>
<dbReference type="RefSeq" id="WP_069699305.1">
    <property type="nucleotide sequence ID" value="NZ_JAGGMA010000041.1"/>
</dbReference>